<feature type="compositionally biased region" description="Gly residues" evidence="5">
    <location>
        <begin position="399"/>
        <end position="408"/>
    </location>
</feature>
<feature type="compositionally biased region" description="Low complexity" evidence="5">
    <location>
        <begin position="456"/>
        <end position="471"/>
    </location>
</feature>
<dbReference type="InterPro" id="IPR040182">
    <property type="entry name" value="ATG13"/>
</dbReference>
<dbReference type="PANTHER" id="PTHR13430:SF4">
    <property type="entry name" value="AUTOPHAGY-RELATED PROTEIN 13"/>
    <property type="match status" value="1"/>
</dbReference>
<dbReference type="EMBL" id="OZ004257">
    <property type="protein sequence ID" value="CAK7907691.1"/>
    <property type="molecule type" value="Genomic_DNA"/>
</dbReference>
<feature type="domain" description="Autophagy-related protein 13 N-terminal" evidence="6">
    <location>
        <begin position="16"/>
        <end position="249"/>
    </location>
</feature>
<reference evidence="7 8" key="1">
    <citation type="submission" date="2024-01" db="EMBL/GenBank/DDBJ databases">
        <authorList>
            <consortium name="Genoscope - CEA"/>
            <person name="William W."/>
        </authorList>
    </citation>
    <scope>NUCLEOTIDE SEQUENCE [LARGE SCALE GENOMIC DNA]</scope>
    <source>
        <strain evidence="7 8">29B2s-10</strain>
    </source>
</reference>
<feature type="compositionally biased region" description="Acidic residues" evidence="5">
    <location>
        <begin position="717"/>
        <end position="727"/>
    </location>
</feature>
<protein>
    <recommendedName>
        <fullName evidence="2 4">Autophagy-related protein 13</fullName>
    </recommendedName>
</protein>
<evidence type="ECO:0000313" key="7">
    <source>
        <dbReference type="EMBL" id="CAK7907691.1"/>
    </source>
</evidence>
<evidence type="ECO:0000256" key="3">
    <source>
        <dbReference type="ARBA" id="ARBA00023006"/>
    </source>
</evidence>
<name>A0ABP0ECL1_9ASCO</name>
<proteinExistence type="inferred from homology"/>
<feature type="region of interest" description="Disordered" evidence="5">
    <location>
        <begin position="290"/>
        <end position="374"/>
    </location>
</feature>
<evidence type="ECO:0000313" key="8">
    <source>
        <dbReference type="Proteomes" id="UP001497600"/>
    </source>
</evidence>
<dbReference type="Gene3D" id="6.10.140.1900">
    <property type="match status" value="1"/>
</dbReference>
<gene>
    <name evidence="7" type="primary">ATG13</name>
    <name evidence="7" type="ORF">CAAN4_E06612</name>
</gene>
<feature type="compositionally biased region" description="Low complexity" evidence="5">
    <location>
        <begin position="483"/>
        <end position="493"/>
    </location>
</feature>
<feature type="region of interest" description="Disordered" evidence="5">
    <location>
        <begin position="717"/>
        <end position="736"/>
    </location>
</feature>
<dbReference type="Proteomes" id="UP001497600">
    <property type="component" value="Chromosome E"/>
</dbReference>
<feature type="compositionally biased region" description="Low complexity" evidence="5">
    <location>
        <begin position="409"/>
        <end position="428"/>
    </location>
</feature>
<evidence type="ECO:0000259" key="6">
    <source>
        <dbReference type="Pfam" id="PF10033"/>
    </source>
</evidence>
<evidence type="ECO:0000256" key="2">
    <source>
        <dbReference type="ARBA" id="ARBA00013801"/>
    </source>
</evidence>
<feature type="compositionally biased region" description="Low complexity" evidence="5">
    <location>
        <begin position="307"/>
        <end position="346"/>
    </location>
</feature>
<dbReference type="InterPro" id="IPR036570">
    <property type="entry name" value="HORMA_dom_sf"/>
</dbReference>
<evidence type="ECO:0000256" key="4">
    <source>
        <dbReference type="RuleBase" id="RU361214"/>
    </source>
</evidence>
<keyword evidence="8" id="KW-1185">Reference proteome</keyword>
<feature type="compositionally biased region" description="Polar residues" evidence="5">
    <location>
        <begin position="445"/>
        <end position="455"/>
    </location>
</feature>
<feature type="region of interest" description="Disordered" evidence="5">
    <location>
        <begin position="569"/>
        <end position="627"/>
    </location>
</feature>
<feature type="region of interest" description="Disordered" evidence="5">
    <location>
        <begin position="390"/>
        <end position="493"/>
    </location>
</feature>
<dbReference type="InterPro" id="IPR018731">
    <property type="entry name" value="Atg13_N"/>
</dbReference>
<dbReference type="Pfam" id="PF10033">
    <property type="entry name" value="ATG13"/>
    <property type="match status" value="1"/>
</dbReference>
<dbReference type="Gene3D" id="3.30.900.10">
    <property type="entry name" value="HORMA domain"/>
    <property type="match status" value="1"/>
</dbReference>
<keyword evidence="3 4" id="KW-0072">Autophagy</keyword>
<accession>A0ABP0ECL1</accession>
<feature type="compositionally biased region" description="Low complexity" evidence="5">
    <location>
        <begin position="569"/>
        <end position="584"/>
    </location>
</feature>
<comment type="similarity">
    <text evidence="1 4">Belongs to the ATG13 family. Fungi subfamily.</text>
</comment>
<organism evidence="7 8">
    <name type="scientific">[Candida] anglica</name>
    <dbReference type="NCBI Taxonomy" id="148631"/>
    <lineage>
        <taxon>Eukaryota</taxon>
        <taxon>Fungi</taxon>
        <taxon>Dikarya</taxon>
        <taxon>Ascomycota</taxon>
        <taxon>Saccharomycotina</taxon>
        <taxon>Pichiomycetes</taxon>
        <taxon>Debaryomycetaceae</taxon>
        <taxon>Kurtzmaniella</taxon>
    </lineage>
</organism>
<evidence type="ECO:0000256" key="1">
    <source>
        <dbReference type="ARBA" id="ARBA00005246"/>
    </source>
</evidence>
<sequence>MSDYHKKQHLKLTQVIHNFFTKAVQIIHQARVSSNSTSPSPSSSVPDWDEKKINKWFNLYIATSPEVSKEDLRLWKSQSLELPPMIIETYLDLRKLGSRQTVVLKDDCGGSWPVTKGGGKKQEVVLERWLIEFDPSEVSGSTVDELPSIYKQAIILFRGLYAYTRLMPAYKLGKRLSSNSGSDMDNPLVLGIKVLDGKQPISSKGRVGLSKPIIVQTSATHMNQKHFQPIQTTLGTLKVSIAYRTHCDFCVQDSEEILSTHFKSIDDGRRGGDDGTHHVDKRVSIVSSSVSPCSSYKEKRNTPTPTPTTTPSTHYNNNTNNIITTTLTTNNTSSSISTPTNVTTPSRPTIQPFKIGSISNSPPPSLERRFSITSNKSTSNASLVAMLRNPRNSTSSSTGVGGGVGGGSATTSSIPITSSGSCTTPISGAIPRSVSSSHAEDTHSSPHSGESGTTPRFSSSFGSRASRRYSSTSMRNSSIPHDVASSGSVSSSGAPLSGIYIDDDISDFVKMIDSKSDLRFSSYNSDAKNSSYQGGSNSQIDALSRFQQLKNQHQQLGDSVNASLILTQNPQSSSTSNSGPTSSPAPGPQIAAISLQPTLSSRRSSRSRASLHSKYSPPASMGSYDNHIPSIHSRLREESTNMINNSISKSSSESCKNSYGYSQSSNHSFVRSTVKLVSSPVATATLTHAKAQDSVSGLATTPSAYTKQREIQYENVFEDDDDDDGEDFYLTKKTSSKDPVGKEYYDDDLLFAMSDMNLTK</sequence>
<evidence type="ECO:0000256" key="5">
    <source>
        <dbReference type="SAM" id="MobiDB-lite"/>
    </source>
</evidence>
<dbReference type="PANTHER" id="PTHR13430">
    <property type="match status" value="1"/>
</dbReference>